<dbReference type="OrthoDB" id="9792152at2"/>
<dbReference type="AlphaFoldDB" id="A0A5R8WUV4"/>
<dbReference type="RefSeq" id="WP_138075658.1">
    <property type="nucleotide sequence ID" value="NZ_VAJM01000002.1"/>
</dbReference>
<dbReference type="InterPro" id="IPR026444">
    <property type="entry name" value="Secre_tail"/>
</dbReference>
<dbReference type="Gene3D" id="3.40.390.10">
    <property type="entry name" value="Collagenase (Catalytic Domain)"/>
    <property type="match status" value="1"/>
</dbReference>
<keyword evidence="5" id="KW-1185">Reference proteome</keyword>
<dbReference type="EMBL" id="VAJM01000002">
    <property type="protein sequence ID" value="TLM95184.1"/>
    <property type="molecule type" value="Genomic_DNA"/>
</dbReference>
<dbReference type="Proteomes" id="UP000305517">
    <property type="component" value="Unassembled WGS sequence"/>
</dbReference>
<dbReference type="InterPro" id="IPR050991">
    <property type="entry name" value="ECM_Regulatory_Proteins"/>
</dbReference>
<dbReference type="SUPFAM" id="SSF49265">
    <property type="entry name" value="Fibronectin type III"/>
    <property type="match status" value="1"/>
</dbReference>
<dbReference type="InterPro" id="IPR036116">
    <property type="entry name" value="FN3_sf"/>
</dbReference>
<dbReference type="InterPro" id="IPR003961">
    <property type="entry name" value="FN3_dom"/>
</dbReference>
<dbReference type="Pfam" id="PF00041">
    <property type="entry name" value="fn3"/>
    <property type="match status" value="2"/>
</dbReference>
<dbReference type="GO" id="GO:0008237">
    <property type="term" value="F:metallopeptidase activity"/>
    <property type="evidence" value="ECO:0007669"/>
    <property type="project" value="InterPro"/>
</dbReference>
<feature type="domain" description="Fibronectin type-III" evidence="3">
    <location>
        <begin position="768"/>
        <end position="850"/>
    </location>
</feature>
<dbReference type="Pfam" id="PF13583">
    <property type="entry name" value="Reprolysin_4"/>
    <property type="match status" value="1"/>
</dbReference>
<protein>
    <submittedName>
        <fullName evidence="4">T9SS type A sorting domain-containing protein</fullName>
    </submittedName>
</protein>
<evidence type="ECO:0000313" key="4">
    <source>
        <dbReference type="EMBL" id="TLM95184.1"/>
    </source>
</evidence>
<accession>A0A5R8WUV4</accession>
<dbReference type="SMART" id="SM00060">
    <property type="entry name" value="FN3"/>
    <property type="match status" value="2"/>
</dbReference>
<proteinExistence type="predicted"/>
<keyword evidence="2" id="KW-0732">Signal</keyword>
<dbReference type="InterPro" id="IPR013783">
    <property type="entry name" value="Ig-like_fold"/>
</dbReference>
<feature type="chain" id="PRO_5024354639" evidence="2">
    <location>
        <begin position="29"/>
        <end position="1075"/>
    </location>
</feature>
<gene>
    <name evidence="4" type="ORF">FDY95_05175</name>
</gene>
<name>A0A5R8WUV4_9BACT</name>
<reference evidence="4 5" key="1">
    <citation type="submission" date="2019-05" db="EMBL/GenBank/DDBJ databases">
        <title>Hymenobacter edaphi sp. nov., isolated from abandoned arsenic-contaminated farmland soil.</title>
        <authorList>
            <person name="Nie L."/>
        </authorList>
    </citation>
    <scope>NUCLEOTIDE SEQUENCE [LARGE SCALE GENOMIC DNA]</scope>
    <source>
        <strain evidence="4 5">1-3-3-8</strain>
    </source>
</reference>
<evidence type="ECO:0000259" key="3">
    <source>
        <dbReference type="PROSITE" id="PS50853"/>
    </source>
</evidence>
<dbReference type="PROSITE" id="PS50853">
    <property type="entry name" value="FN3"/>
    <property type="match status" value="2"/>
</dbReference>
<evidence type="ECO:0000313" key="5">
    <source>
        <dbReference type="Proteomes" id="UP000305517"/>
    </source>
</evidence>
<evidence type="ECO:0000256" key="1">
    <source>
        <dbReference type="ARBA" id="ARBA00022737"/>
    </source>
</evidence>
<dbReference type="Gene3D" id="2.60.40.10">
    <property type="entry name" value="Immunoglobulins"/>
    <property type="match status" value="2"/>
</dbReference>
<comment type="caution">
    <text evidence="4">The sequence shown here is derived from an EMBL/GenBank/DDBJ whole genome shotgun (WGS) entry which is preliminary data.</text>
</comment>
<sequence>MKHRYLSAAARPLLSGLALLLSLGGATAQQRAATTLLRDIEPTASPLAAALQSARSLALDPAAARATLATAPPETRAGAQPLVLSLPLPDGRSQRFAVWQSSVMAPALAARYPEIQTYTGRGLDDAGATLRLDLTPAGFHAQVLSPTEGTVFIEPARRGDTQQYVSFNKRDAKAGATGQGGCDFQLPAAKAASRQAAGGLSTALPAYNGAAAQVAGGGQLRTYRVAVATTGEYATFHGGTVPLTLAAIVTSINRVVGVYEKELAVRLVLVSNTDQLIYLNATTDPYTNNDGSAMLGQNQTTVDNLIGSANYDIGHVFSTGGGGVAGYAVVCKNGNKARGVTGSTSPVADAFDIDYVAHEMGHQFSGSHPFNGNAGSCGGGNRSASTAWEPGSGSSIMAYAGICGTAQNLQPNSDPYFHVGSFEEMRAFIVTTPCAVVSASNNAAPVVSIPAAKTLPISTPFKLTASAQDIDGDALTYSWEEIDRGSAGSPTAAQTANNNVPLFRSWVPTTSPTRYFPRLSNLVNNTVVVGERLPTVTRRLVFKCTARDQHSGPLGVIGGVGSSDSLKLSVTSTAGPFVVTAPTAAGLTWAGGTTQTVTWDVANTTAAPVSCATVNIRLSTDGGLTYPTFLARGVANNGTATVTAPNVATTTARLMVEAADNYFFDISNADFAISTASPCAPATALTVSGISNTGATLSFTTVSGATQYVVTTSPATTTQTVTAGPVTFSALTPGTTYTVQVVSSCGAGSSSAAATVSFTTTAPAPCLAPSELAVSNITLTSATLNFLGTPGGGSYTISTVPATTTQTVTAGPVTLTGLTAATNYVVRVTGTCTAGSTFPTTVVNFRTLSPPPANDLCANAVTLTCGGSAVTGTTEGATITGDPTATCVETVDQGGVFYRIVGTGGLITLTTCSATTNFDTKLFVFTGTCGNYTCVTGNDDASGPSCSANSVASRVSFTSTAGTSYLVMVSGWDDEVGNFALSYTCGPVAAREAAATAFQVWPNPAGAQAAFHVTLPAPAPAATATLRNVLGQQVAERRFSGTAAEVSTAGLAPGTYLLTVQVAGQAPAVRRVVVE</sequence>
<dbReference type="PANTHER" id="PTHR46708:SF2">
    <property type="entry name" value="FIBRONECTIN TYPE-III DOMAIN-CONTAINING PROTEIN"/>
    <property type="match status" value="1"/>
</dbReference>
<evidence type="ECO:0000256" key="2">
    <source>
        <dbReference type="SAM" id="SignalP"/>
    </source>
</evidence>
<keyword evidence="1" id="KW-0677">Repeat</keyword>
<feature type="domain" description="Fibronectin type-III" evidence="3">
    <location>
        <begin position="681"/>
        <end position="764"/>
    </location>
</feature>
<organism evidence="4 5">
    <name type="scientific">Hymenobacter jeollabukensis</name>
    <dbReference type="NCBI Taxonomy" id="2025313"/>
    <lineage>
        <taxon>Bacteria</taxon>
        <taxon>Pseudomonadati</taxon>
        <taxon>Bacteroidota</taxon>
        <taxon>Cytophagia</taxon>
        <taxon>Cytophagales</taxon>
        <taxon>Hymenobacteraceae</taxon>
        <taxon>Hymenobacter</taxon>
    </lineage>
</organism>
<dbReference type="CDD" id="cd00063">
    <property type="entry name" value="FN3"/>
    <property type="match status" value="1"/>
</dbReference>
<dbReference type="SUPFAM" id="SSF55486">
    <property type="entry name" value="Metalloproteases ('zincins'), catalytic domain"/>
    <property type="match status" value="1"/>
</dbReference>
<dbReference type="PANTHER" id="PTHR46708">
    <property type="entry name" value="TENASCIN"/>
    <property type="match status" value="1"/>
</dbReference>
<dbReference type="InterPro" id="IPR024079">
    <property type="entry name" value="MetalloPept_cat_dom_sf"/>
</dbReference>
<feature type="signal peptide" evidence="2">
    <location>
        <begin position="1"/>
        <end position="28"/>
    </location>
</feature>
<dbReference type="NCBIfam" id="TIGR04183">
    <property type="entry name" value="Por_Secre_tail"/>
    <property type="match status" value="1"/>
</dbReference>